<dbReference type="InterPro" id="IPR024079">
    <property type="entry name" value="MetalloPept_cat_dom_sf"/>
</dbReference>
<dbReference type="InterPro" id="IPR034005">
    <property type="entry name" value="M3A_DCP"/>
</dbReference>
<dbReference type="Pfam" id="PF01432">
    <property type="entry name" value="Peptidase_M3"/>
    <property type="match status" value="1"/>
</dbReference>
<dbReference type="SUPFAM" id="SSF55486">
    <property type="entry name" value="Metalloproteases ('zincins'), catalytic domain"/>
    <property type="match status" value="1"/>
</dbReference>
<dbReference type="PANTHER" id="PTHR43660:SF1">
    <property type="entry name" value="DIPEPTIDYL CARBOXYPEPTIDASE"/>
    <property type="match status" value="1"/>
</dbReference>
<evidence type="ECO:0000256" key="3">
    <source>
        <dbReference type="ARBA" id="ARBA00022723"/>
    </source>
</evidence>
<keyword evidence="6 7" id="KW-0482">Metalloprotease</keyword>
<keyword evidence="5 7" id="KW-0862">Zinc</keyword>
<keyword evidence="10" id="KW-1185">Reference proteome</keyword>
<protein>
    <submittedName>
        <fullName evidence="9">Peptidase M3</fullName>
    </submittedName>
</protein>
<dbReference type="PANTHER" id="PTHR43660">
    <property type="entry name" value="DIPEPTIDYL CARBOXYPEPTIDASE"/>
    <property type="match status" value="1"/>
</dbReference>
<accession>A0A2A4HVA7</accession>
<dbReference type="GO" id="GO:0006508">
    <property type="term" value="P:proteolysis"/>
    <property type="evidence" value="ECO:0007669"/>
    <property type="project" value="UniProtKB-KW"/>
</dbReference>
<comment type="cofactor">
    <cofactor evidence="7">
        <name>Zn(2+)</name>
        <dbReference type="ChEBI" id="CHEBI:29105"/>
    </cofactor>
    <text evidence="7">Binds 1 zinc ion.</text>
</comment>
<keyword evidence="3 7" id="KW-0479">Metal-binding</keyword>
<evidence type="ECO:0000256" key="5">
    <source>
        <dbReference type="ARBA" id="ARBA00022833"/>
    </source>
</evidence>
<dbReference type="Gene3D" id="1.10.1370.10">
    <property type="entry name" value="Neurolysin, domain 3"/>
    <property type="match status" value="1"/>
</dbReference>
<reference evidence="9 10" key="1">
    <citation type="submission" date="2017-09" db="EMBL/GenBank/DDBJ databases">
        <title>Sphingomonas ginsenosidimutans KACC 14949, whole genome shotgun sequence.</title>
        <authorList>
            <person name="Feng G."/>
            <person name="Zhu H."/>
        </authorList>
    </citation>
    <scope>NUCLEOTIDE SEQUENCE [LARGE SCALE GENOMIC DNA]</scope>
    <source>
        <strain evidence="9 10">KACC 14949</strain>
    </source>
</reference>
<proteinExistence type="inferred from homology"/>
<organism evidence="9 10">
    <name type="scientific">Sphingomonas ginsenosidimutans</name>
    <dbReference type="NCBI Taxonomy" id="862134"/>
    <lineage>
        <taxon>Bacteria</taxon>
        <taxon>Pseudomonadati</taxon>
        <taxon>Pseudomonadota</taxon>
        <taxon>Alphaproteobacteria</taxon>
        <taxon>Sphingomonadales</taxon>
        <taxon>Sphingomonadaceae</taxon>
        <taxon>Sphingomonas</taxon>
    </lineage>
</organism>
<dbReference type="Gene3D" id="1.10.1370.40">
    <property type="match status" value="1"/>
</dbReference>
<dbReference type="GO" id="GO:0004222">
    <property type="term" value="F:metalloendopeptidase activity"/>
    <property type="evidence" value="ECO:0007669"/>
    <property type="project" value="InterPro"/>
</dbReference>
<evidence type="ECO:0000256" key="6">
    <source>
        <dbReference type="ARBA" id="ARBA00023049"/>
    </source>
</evidence>
<sequence length="684" mass="75079">MLPLLNTPLRAAEPANPLLDEWADGIPPYRAIRPAHYRPAFAAALKAARADFRAITAARSAPSFANTIEAMERTGQQLARVSSAFFNVASADATPDIQAVEEAVVPELTRFSNETSLDPAMFARVDRMYQDRASLGLDAEQLRLLEETHKRYVRAGAALPPAARARVAAINEEMATLGVQFGQKLLADQKASSVLLTEAEVAGLPADQKAAAANAAKAEGKTGYLIPATRSAVEPFLTVATDRAARRKVFAAFDNRGANANENNTAAIIRRLVELRIERAKLMGARSHAAFALQDAMARTPEAATDLLMRVYRPALTRAQEEEAALLKLASADGVTRIEPWDWRFYAEKERQRRYNLDEGAVKQYFPLDGMVAALMDTTKRLYGIQFVARADVPVYADGVKVWEVREGNGAPIGLFYADWFARPTKRPGAWMNSLRDQNTLLGQRAIVVNNCNYTLPAPGERALISLDDAETLFHEFGHGLHGLFSKVRYPSLSGTAVTHDFVEFPSQVHEHWASNPAILRAHARNAAGQPMPEAMLTALLEARTFNQGYLTVQQLSSAILDMRLHSLEALPADFDALAWEKAQLADLGVPHAVGMRHRLPHFSHIFDGGYSAGYYAYTWAEVLDADGFAAFEESGDVFNPVLAKKLRDEVLSRGNSRDPAESYVAFRGRMPDAGALLRNRGLA</sequence>
<comment type="caution">
    <text evidence="9">The sequence shown here is derived from an EMBL/GenBank/DDBJ whole genome shotgun (WGS) entry which is preliminary data.</text>
</comment>
<evidence type="ECO:0000313" key="10">
    <source>
        <dbReference type="Proteomes" id="UP000218784"/>
    </source>
</evidence>
<keyword evidence="4 7" id="KW-0378">Hydrolase</keyword>
<dbReference type="InterPro" id="IPR024077">
    <property type="entry name" value="Neurolysin/TOP_dom2"/>
</dbReference>
<evidence type="ECO:0000256" key="7">
    <source>
        <dbReference type="RuleBase" id="RU003435"/>
    </source>
</evidence>
<dbReference type="EMBL" id="NWVD01000005">
    <property type="protein sequence ID" value="PCG08456.1"/>
    <property type="molecule type" value="Genomic_DNA"/>
</dbReference>
<keyword evidence="2 7" id="KW-0645">Protease</keyword>
<evidence type="ECO:0000256" key="4">
    <source>
        <dbReference type="ARBA" id="ARBA00022801"/>
    </source>
</evidence>
<dbReference type="FunFam" id="3.40.390.10:FF:000009">
    <property type="entry name" value="Oligopeptidase A"/>
    <property type="match status" value="1"/>
</dbReference>
<gene>
    <name evidence="9" type="ORF">COA17_12260</name>
</gene>
<feature type="domain" description="Peptidase M3A/M3B catalytic" evidence="8">
    <location>
        <begin position="237"/>
        <end position="682"/>
    </location>
</feature>
<dbReference type="InterPro" id="IPR001567">
    <property type="entry name" value="Pept_M3A_M3B_dom"/>
</dbReference>
<evidence type="ECO:0000256" key="2">
    <source>
        <dbReference type="ARBA" id="ARBA00022670"/>
    </source>
</evidence>
<dbReference type="CDD" id="cd06456">
    <property type="entry name" value="M3A_DCP"/>
    <property type="match status" value="1"/>
</dbReference>
<evidence type="ECO:0000259" key="8">
    <source>
        <dbReference type="Pfam" id="PF01432"/>
    </source>
</evidence>
<dbReference type="AlphaFoldDB" id="A0A2A4HVA7"/>
<dbReference type="GO" id="GO:0005829">
    <property type="term" value="C:cytosol"/>
    <property type="evidence" value="ECO:0007669"/>
    <property type="project" value="TreeGrafter"/>
</dbReference>
<evidence type="ECO:0000313" key="9">
    <source>
        <dbReference type="EMBL" id="PCG08456.1"/>
    </source>
</evidence>
<dbReference type="Gene3D" id="3.40.390.10">
    <property type="entry name" value="Collagenase (Catalytic Domain)"/>
    <property type="match status" value="1"/>
</dbReference>
<dbReference type="GO" id="GO:0004180">
    <property type="term" value="F:carboxypeptidase activity"/>
    <property type="evidence" value="ECO:0007669"/>
    <property type="project" value="TreeGrafter"/>
</dbReference>
<dbReference type="GO" id="GO:0046872">
    <property type="term" value="F:metal ion binding"/>
    <property type="evidence" value="ECO:0007669"/>
    <property type="project" value="UniProtKB-UniRule"/>
</dbReference>
<evidence type="ECO:0000256" key="1">
    <source>
        <dbReference type="ARBA" id="ARBA00006040"/>
    </source>
</evidence>
<dbReference type="InterPro" id="IPR045090">
    <property type="entry name" value="Pept_M3A_M3B"/>
</dbReference>
<comment type="similarity">
    <text evidence="1 7">Belongs to the peptidase M3 family.</text>
</comment>
<name>A0A2A4HVA7_9SPHN</name>
<dbReference type="Proteomes" id="UP000218784">
    <property type="component" value="Unassembled WGS sequence"/>
</dbReference>